<evidence type="ECO:0000313" key="1">
    <source>
        <dbReference type="EMBL" id="GAA3237031.1"/>
    </source>
</evidence>
<reference evidence="2" key="1">
    <citation type="journal article" date="2019" name="Int. J. Syst. Evol. Microbiol.">
        <title>The Global Catalogue of Microorganisms (GCM) 10K type strain sequencing project: providing services to taxonomists for standard genome sequencing and annotation.</title>
        <authorList>
            <consortium name="The Broad Institute Genomics Platform"/>
            <consortium name="The Broad Institute Genome Sequencing Center for Infectious Disease"/>
            <person name="Wu L."/>
            <person name="Ma J."/>
        </authorList>
    </citation>
    <scope>NUCLEOTIDE SEQUENCE [LARGE SCALE GENOMIC DNA]</scope>
    <source>
        <strain evidence="2">JCM 9377</strain>
    </source>
</reference>
<gene>
    <name evidence="1" type="ORF">GCM10010468_71640</name>
</gene>
<name>A0ABP6QK19_9ACTN</name>
<keyword evidence="2" id="KW-1185">Reference proteome</keyword>
<dbReference type="Proteomes" id="UP001501237">
    <property type="component" value="Unassembled WGS sequence"/>
</dbReference>
<sequence length="93" mass="9942">MAGPKEYLEELGNSLASQGLRVRLVEGEPPLLHVENPKSPAFKEVIGCRTGPDRAEWFHWAALDVLLAPVDQVSTAVERVALVLDIPGGAADG</sequence>
<evidence type="ECO:0000313" key="2">
    <source>
        <dbReference type="Proteomes" id="UP001501237"/>
    </source>
</evidence>
<comment type="caution">
    <text evidence="1">The sequence shown here is derived from an EMBL/GenBank/DDBJ whole genome shotgun (WGS) entry which is preliminary data.</text>
</comment>
<protein>
    <submittedName>
        <fullName evidence="1">Uncharacterized protein</fullName>
    </submittedName>
</protein>
<organism evidence="1 2">
    <name type="scientific">Actinocorallia longicatena</name>
    <dbReference type="NCBI Taxonomy" id="111803"/>
    <lineage>
        <taxon>Bacteria</taxon>
        <taxon>Bacillati</taxon>
        <taxon>Actinomycetota</taxon>
        <taxon>Actinomycetes</taxon>
        <taxon>Streptosporangiales</taxon>
        <taxon>Thermomonosporaceae</taxon>
        <taxon>Actinocorallia</taxon>
    </lineage>
</organism>
<accession>A0ABP6QK19</accession>
<dbReference type="EMBL" id="BAAAUV010000031">
    <property type="protein sequence ID" value="GAA3237031.1"/>
    <property type="molecule type" value="Genomic_DNA"/>
</dbReference>
<dbReference type="RefSeq" id="WP_344837557.1">
    <property type="nucleotide sequence ID" value="NZ_BAAAUV010000031.1"/>
</dbReference>
<proteinExistence type="predicted"/>